<reference evidence="1 2" key="1">
    <citation type="submission" date="2016-10" db="EMBL/GenBank/DDBJ databases">
        <authorList>
            <person name="de Groot N.N."/>
        </authorList>
    </citation>
    <scope>NUCLEOTIDE SEQUENCE [LARGE SCALE GENOMIC DNA]</scope>
    <source>
        <strain evidence="1 2">DSM 21633</strain>
    </source>
</reference>
<keyword evidence="2" id="KW-1185">Reference proteome</keyword>
<proteinExistence type="predicted"/>
<dbReference type="EMBL" id="FOES01000004">
    <property type="protein sequence ID" value="SEP94945.1"/>
    <property type="molecule type" value="Genomic_DNA"/>
</dbReference>
<dbReference type="AlphaFoldDB" id="A0A1H9C114"/>
<evidence type="ECO:0000313" key="2">
    <source>
        <dbReference type="Proteomes" id="UP000199427"/>
    </source>
</evidence>
<protein>
    <submittedName>
        <fullName evidence="1">Uncharacterized protein</fullName>
    </submittedName>
</protein>
<accession>A0A1H9C114</accession>
<sequence>MRDTFFIVLLVFAILNLLATVLSNVIMSTLNAQSSQNQSNN</sequence>
<evidence type="ECO:0000313" key="1">
    <source>
        <dbReference type="EMBL" id="SEP94945.1"/>
    </source>
</evidence>
<dbReference type="Proteomes" id="UP000199427">
    <property type="component" value="Unassembled WGS sequence"/>
</dbReference>
<organism evidence="1 2">
    <name type="scientific">Piscibacillus halophilus</name>
    <dbReference type="NCBI Taxonomy" id="571933"/>
    <lineage>
        <taxon>Bacteria</taxon>
        <taxon>Bacillati</taxon>
        <taxon>Bacillota</taxon>
        <taxon>Bacilli</taxon>
        <taxon>Bacillales</taxon>
        <taxon>Bacillaceae</taxon>
        <taxon>Piscibacillus</taxon>
    </lineage>
</organism>
<name>A0A1H9C114_9BACI</name>
<gene>
    <name evidence="1" type="ORF">SAMN05216362_104155</name>
</gene>
<dbReference type="STRING" id="571933.SAMN05216362_104155"/>